<gene>
    <name evidence="1" type="ORF">C8Q71DRAFT_742955</name>
</gene>
<comment type="caution">
    <text evidence="1">The sequence shown here is derived from an EMBL/GenBank/DDBJ whole genome shotgun (WGS) entry which is preliminary data.</text>
</comment>
<keyword evidence="2" id="KW-1185">Reference proteome</keyword>
<evidence type="ECO:0000313" key="2">
    <source>
        <dbReference type="Proteomes" id="UP000814176"/>
    </source>
</evidence>
<name>A0ABQ8KSE5_9APHY</name>
<dbReference type="GeneID" id="72003604"/>
<evidence type="ECO:0000313" key="1">
    <source>
        <dbReference type="EMBL" id="KAH9841045.1"/>
    </source>
</evidence>
<protein>
    <submittedName>
        <fullName evidence="1">Uncharacterized protein</fullName>
    </submittedName>
</protein>
<sequence length="125" mass="14043">MSIMRANHVAFPISPRNSPLAVARLINKAGVSHVLVGREQAMQDLVNEALAILTTRYRRSHLCRSLKTYSFLRQLGRLSRPPMYTKVLMLSRWFCILPAPLPSQSQSYGRTTASVNCVYVVGCHV</sequence>
<dbReference type="EMBL" id="JADCUA010000004">
    <property type="protein sequence ID" value="KAH9841045.1"/>
    <property type="molecule type" value="Genomic_DNA"/>
</dbReference>
<accession>A0ABQ8KSE5</accession>
<proteinExistence type="predicted"/>
<dbReference type="Proteomes" id="UP000814176">
    <property type="component" value="Unassembled WGS sequence"/>
</dbReference>
<dbReference type="RefSeq" id="XP_047782511.1">
    <property type="nucleotide sequence ID" value="XM_047922872.1"/>
</dbReference>
<organism evidence="1 2">
    <name type="scientific">Rhodofomes roseus</name>
    <dbReference type="NCBI Taxonomy" id="34475"/>
    <lineage>
        <taxon>Eukaryota</taxon>
        <taxon>Fungi</taxon>
        <taxon>Dikarya</taxon>
        <taxon>Basidiomycota</taxon>
        <taxon>Agaricomycotina</taxon>
        <taxon>Agaricomycetes</taxon>
        <taxon>Polyporales</taxon>
        <taxon>Rhodofomes</taxon>
    </lineage>
</organism>
<reference evidence="1 2" key="1">
    <citation type="journal article" date="2021" name="Environ. Microbiol.">
        <title>Gene family expansions and transcriptome signatures uncover fungal adaptations to wood decay.</title>
        <authorList>
            <person name="Hage H."/>
            <person name="Miyauchi S."/>
            <person name="Viragh M."/>
            <person name="Drula E."/>
            <person name="Min B."/>
            <person name="Chaduli D."/>
            <person name="Navarro D."/>
            <person name="Favel A."/>
            <person name="Norest M."/>
            <person name="Lesage-Meessen L."/>
            <person name="Balint B."/>
            <person name="Merenyi Z."/>
            <person name="de Eugenio L."/>
            <person name="Morin E."/>
            <person name="Martinez A.T."/>
            <person name="Baldrian P."/>
            <person name="Stursova M."/>
            <person name="Martinez M.J."/>
            <person name="Novotny C."/>
            <person name="Magnuson J.K."/>
            <person name="Spatafora J.W."/>
            <person name="Maurice S."/>
            <person name="Pangilinan J."/>
            <person name="Andreopoulos W."/>
            <person name="LaButti K."/>
            <person name="Hundley H."/>
            <person name="Na H."/>
            <person name="Kuo A."/>
            <person name="Barry K."/>
            <person name="Lipzen A."/>
            <person name="Henrissat B."/>
            <person name="Riley R."/>
            <person name="Ahrendt S."/>
            <person name="Nagy L.G."/>
            <person name="Grigoriev I.V."/>
            <person name="Martin F."/>
            <person name="Rosso M.N."/>
        </authorList>
    </citation>
    <scope>NUCLEOTIDE SEQUENCE [LARGE SCALE GENOMIC DNA]</scope>
    <source>
        <strain evidence="1 2">CIRM-BRFM 1785</strain>
    </source>
</reference>
<feature type="non-terminal residue" evidence="1">
    <location>
        <position position="1"/>
    </location>
</feature>